<reference evidence="1 2" key="1">
    <citation type="submission" date="2017-07" db="EMBL/GenBank/DDBJ databases">
        <title>Paenibacillus herberti R33 genome sequencing and assembly.</title>
        <authorList>
            <person name="Su W."/>
        </authorList>
    </citation>
    <scope>NUCLEOTIDE SEQUENCE [LARGE SCALE GENOMIC DNA]</scope>
    <source>
        <strain evidence="1 2">R33</strain>
    </source>
</reference>
<evidence type="ECO:0008006" key="3">
    <source>
        <dbReference type="Google" id="ProtNLM"/>
    </source>
</evidence>
<proteinExistence type="predicted"/>
<keyword evidence="2" id="KW-1185">Reference proteome</keyword>
<dbReference type="OrthoDB" id="2679017at2"/>
<evidence type="ECO:0000313" key="1">
    <source>
        <dbReference type="EMBL" id="OXM14707.1"/>
    </source>
</evidence>
<dbReference type="EMBL" id="NMUQ01000002">
    <property type="protein sequence ID" value="OXM14707.1"/>
    <property type="molecule type" value="Genomic_DNA"/>
</dbReference>
<gene>
    <name evidence="1" type="ORF">CGZ75_17580</name>
</gene>
<sequence length="137" mass="14992">MYHPSRSRRQSNRLAFAAAGLLISALLLSGCGGSPNSMKGKSYGQDGQLGLTNTNPHLINTPHAQNYQQDANFAKQKALEVKGVQSARLVFNGATMSVYVTPKSGLNSLQQEEVRNRVQSQMAFNMPRYKVVTHLAE</sequence>
<accession>A0A229NXZ1</accession>
<name>A0A229NXZ1_9BACL</name>
<dbReference type="PROSITE" id="PS51257">
    <property type="entry name" value="PROKAR_LIPOPROTEIN"/>
    <property type="match status" value="1"/>
</dbReference>
<protein>
    <recommendedName>
        <fullName evidence="3">Sporulation protein</fullName>
    </recommendedName>
</protein>
<evidence type="ECO:0000313" key="2">
    <source>
        <dbReference type="Proteomes" id="UP000215145"/>
    </source>
</evidence>
<comment type="caution">
    <text evidence="1">The sequence shown here is derived from an EMBL/GenBank/DDBJ whole genome shotgun (WGS) entry which is preliminary data.</text>
</comment>
<dbReference type="AlphaFoldDB" id="A0A229NXZ1"/>
<organism evidence="1 2">
    <name type="scientific">Paenibacillus herberti</name>
    <dbReference type="NCBI Taxonomy" id="1619309"/>
    <lineage>
        <taxon>Bacteria</taxon>
        <taxon>Bacillati</taxon>
        <taxon>Bacillota</taxon>
        <taxon>Bacilli</taxon>
        <taxon>Bacillales</taxon>
        <taxon>Paenibacillaceae</taxon>
        <taxon>Paenibacillus</taxon>
    </lineage>
</organism>
<dbReference type="RefSeq" id="WP_089525524.1">
    <property type="nucleotide sequence ID" value="NZ_NMUQ01000002.1"/>
</dbReference>
<dbReference type="Proteomes" id="UP000215145">
    <property type="component" value="Unassembled WGS sequence"/>
</dbReference>